<evidence type="ECO:0000313" key="3">
    <source>
        <dbReference type="Proteomes" id="UP000683511"/>
    </source>
</evidence>
<gene>
    <name evidence="2" type="ORF">B6N60_00554</name>
</gene>
<feature type="signal peptide" evidence="1">
    <location>
        <begin position="1"/>
        <end position="19"/>
    </location>
</feature>
<organism evidence="2 3">
    <name type="scientific">Richelia sinica FACHB-800</name>
    <dbReference type="NCBI Taxonomy" id="1357546"/>
    <lineage>
        <taxon>Bacteria</taxon>
        <taxon>Bacillati</taxon>
        <taxon>Cyanobacteriota</taxon>
        <taxon>Cyanophyceae</taxon>
        <taxon>Nostocales</taxon>
        <taxon>Nostocaceae</taxon>
        <taxon>Richelia</taxon>
    </lineage>
</organism>
<keyword evidence="3" id="KW-1185">Reference proteome</keyword>
<feature type="chain" id="PRO_5037540144" evidence="1">
    <location>
        <begin position="20"/>
        <end position="54"/>
    </location>
</feature>
<protein>
    <submittedName>
        <fullName evidence="2">Uncharacterized protein</fullName>
    </submittedName>
</protein>
<evidence type="ECO:0000256" key="1">
    <source>
        <dbReference type="SAM" id="SignalP"/>
    </source>
</evidence>
<dbReference type="RefSeq" id="WP_190601057.1">
    <property type="nucleotide sequence ID" value="NZ_CP021056.1"/>
</dbReference>
<dbReference type="AlphaFoldDB" id="A0A975T447"/>
<evidence type="ECO:0000313" key="2">
    <source>
        <dbReference type="EMBL" id="QXE21876.1"/>
    </source>
</evidence>
<proteinExistence type="predicted"/>
<keyword evidence="1" id="KW-0732">Signal</keyword>
<sequence length="54" mass="5978">MLEKLLLASFLTFSLSLFAEIGWSTSNNTSVKTPSAHHPVFVLTQNQQDSQTNP</sequence>
<dbReference type="Proteomes" id="UP000683511">
    <property type="component" value="Chromosome"/>
</dbReference>
<name>A0A975T447_9NOST</name>
<accession>A0A975T447</accession>
<reference evidence="2" key="1">
    <citation type="submission" date="2017-04" db="EMBL/GenBank/DDBJ databases">
        <title>Genome deletions in a multicellular cyanobacterial endosymbiont for morphological adaptation in marine diatoms.</title>
        <authorList>
            <person name="Wang Y."/>
            <person name="Gao H."/>
            <person name="Li R."/>
            <person name="Xu X."/>
        </authorList>
    </citation>
    <scope>NUCLEOTIDE SEQUENCE</scope>
    <source>
        <strain evidence="2">FACHB 800</strain>
    </source>
</reference>
<dbReference type="KEGG" id="rsin:B6N60_00554"/>
<dbReference type="EMBL" id="CP021056">
    <property type="protein sequence ID" value="QXE21876.1"/>
    <property type="molecule type" value="Genomic_DNA"/>
</dbReference>